<dbReference type="Pfam" id="PF05742">
    <property type="entry name" value="TANGO2"/>
    <property type="match status" value="1"/>
</dbReference>
<dbReference type="EMBL" id="JACEFO010002455">
    <property type="protein sequence ID" value="KAF8659665.1"/>
    <property type="molecule type" value="Genomic_DNA"/>
</dbReference>
<dbReference type="InterPro" id="IPR008551">
    <property type="entry name" value="TANGO2"/>
</dbReference>
<dbReference type="Proteomes" id="UP000636709">
    <property type="component" value="Unassembled WGS sequence"/>
</dbReference>
<dbReference type="PANTHER" id="PTHR17985:SF8">
    <property type="entry name" value="TRANSPORT AND GOLGI ORGANIZATION PROTEIN 2 HOMOLOG"/>
    <property type="match status" value="1"/>
</dbReference>
<keyword evidence="1" id="KW-0732">Signal</keyword>
<sequence>MCMAAWIWQAHPVHQLLLLLNMSSKTCTLGWRGEGSKKILGARDVLGGRTWMGCTKDGGLAFLTKVLEPDAIPGARTRGDLHLRYLQVHSKATSKASSRSLELIEAFIRLLS</sequence>
<evidence type="ECO:0000313" key="3">
    <source>
        <dbReference type="Proteomes" id="UP000636709"/>
    </source>
</evidence>
<organism evidence="2 3">
    <name type="scientific">Digitaria exilis</name>
    <dbReference type="NCBI Taxonomy" id="1010633"/>
    <lineage>
        <taxon>Eukaryota</taxon>
        <taxon>Viridiplantae</taxon>
        <taxon>Streptophyta</taxon>
        <taxon>Embryophyta</taxon>
        <taxon>Tracheophyta</taxon>
        <taxon>Spermatophyta</taxon>
        <taxon>Magnoliopsida</taxon>
        <taxon>Liliopsida</taxon>
        <taxon>Poales</taxon>
        <taxon>Poaceae</taxon>
        <taxon>PACMAD clade</taxon>
        <taxon>Panicoideae</taxon>
        <taxon>Panicodae</taxon>
        <taxon>Paniceae</taxon>
        <taxon>Anthephorinae</taxon>
        <taxon>Digitaria</taxon>
    </lineage>
</organism>
<evidence type="ECO:0000256" key="1">
    <source>
        <dbReference type="SAM" id="SignalP"/>
    </source>
</evidence>
<dbReference type="AlphaFoldDB" id="A0A835ADP3"/>
<proteinExistence type="predicted"/>
<keyword evidence="3" id="KW-1185">Reference proteome</keyword>
<evidence type="ECO:0000313" key="2">
    <source>
        <dbReference type="EMBL" id="KAF8659665.1"/>
    </source>
</evidence>
<feature type="signal peptide" evidence="1">
    <location>
        <begin position="1"/>
        <end position="28"/>
    </location>
</feature>
<protein>
    <submittedName>
        <fullName evidence="2">Uncharacterized protein</fullName>
    </submittedName>
</protein>
<dbReference type="OrthoDB" id="191601at2759"/>
<gene>
    <name evidence="2" type="ORF">HU200_058428</name>
</gene>
<reference evidence="2" key="1">
    <citation type="submission" date="2020-07" db="EMBL/GenBank/DDBJ databases">
        <title>Genome sequence and genetic diversity analysis of an under-domesticated orphan crop, white fonio (Digitaria exilis).</title>
        <authorList>
            <person name="Bennetzen J.L."/>
            <person name="Chen S."/>
            <person name="Ma X."/>
            <person name="Wang X."/>
            <person name="Yssel A.E.J."/>
            <person name="Chaluvadi S.R."/>
            <person name="Johnson M."/>
            <person name="Gangashetty P."/>
            <person name="Hamidou F."/>
            <person name="Sanogo M.D."/>
            <person name="Zwaenepoel A."/>
            <person name="Wallace J."/>
            <person name="Van De Peer Y."/>
            <person name="Van Deynze A."/>
        </authorList>
    </citation>
    <scope>NUCLEOTIDE SEQUENCE</scope>
    <source>
        <tissue evidence="2">Leaves</tissue>
    </source>
</reference>
<dbReference type="PANTHER" id="PTHR17985">
    <property type="entry name" value="SER/THR-RICH PROTEIN T10 IN DGCR REGION"/>
    <property type="match status" value="1"/>
</dbReference>
<feature type="chain" id="PRO_5032282992" evidence="1">
    <location>
        <begin position="29"/>
        <end position="112"/>
    </location>
</feature>
<comment type="caution">
    <text evidence="2">The sequence shown here is derived from an EMBL/GenBank/DDBJ whole genome shotgun (WGS) entry which is preliminary data.</text>
</comment>
<name>A0A835ADP3_9POAL</name>
<accession>A0A835ADP3</accession>